<organism evidence="8 9">
    <name type="scientific">Streptomyces aurantiogriseus</name>
    <dbReference type="NCBI Taxonomy" id="66870"/>
    <lineage>
        <taxon>Bacteria</taxon>
        <taxon>Bacillati</taxon>
        <taxon>Actinomycetota</taxon>
        <taxon>Actinomycetes</taxon>
        <taxon>Kitasatosporales</taxon>
        <taxon>Streptomycetaceae</taxon>
        <taxon>Streptomyces</taxon>
    </lineage>
</organism>
<dbReference type="Proteomes" id="UP000658320">
    <property type="component" value="Unassembled WGS sequence"/>
</dbReference>
<dbReference type="Gene3D" id="2.60.40.420">
    <property type="entry name" value="Cupredoxins - blue copper proteins"/>
    <property type="match status" value="3"/>
</dbReference>
<dbReference type="AlphaFoldDB" id="A0A918FKW0"/>
<dbReference type="InterPro" id="IPR034279">
    <property type="entry name" value="CuRO_3_CopA"/>
</dbReference>
<feature type="region of interest" description="Disordered" evidence="4">
    <location>
        <begin position="31"/>
        <end position="98"/>
    </location>
</feature>
<keyword evidence="3" id="KW-0186">Copper</keyword>
<evidence type="ECO:0000259" key="7">
    <source>
        <dbReference type="Pfam" id="PF07732"/>
    </source>
</evidence>
<reference evidence="8" key="1">
    <citation type="journal article" date="2014" name="Int. J. Syst. Evol. Microbiol.">
        <title>Complete genome sequence of Corynebacterium casei LMG S-19264T (=DSM 44701T), isolated from a smear-ripened cheese.</title>
        <authorList>
            <consortium name="US DOE Joint Genome Institute (JGI-PGF)"/>
            <person name="Walter F."/>
            <person name="Albersmeier A."/>
            <person name="Kalinowski J."/>
            <person name="Ruckert C."/>
        </authorList>
    </citation>
    <scope>NUCLEOTIDE SEQUENCE</scope>
    <source>
        <strain evidence="8">JCM 4346</strain>
    </source>
</reference>
<sequence>MSYLGMHTHTRRTVLGASIAAVGSGALVSCSGSGSHSGGGLHSVTGSRSGAGAPSATGSRSGYGAPSVAGPDSGVGPHAVDRGGGHRGGVFVPKGPEGYVNPSDPEVVAAEKARGAGPLRAFTLTAMEASLDLGGRTVRSWAYGDTLPGKEVRVTAGDVLGIKLVNHLPEATTLHSHGIRLRCDMDGVPGLTQYSIRPGADFAYRFSVAHPGTYWLHSHSGMQLDRGLYAPLIVEDPKEPLSYDKEWVVILDDWVDGVGGSTPDGVLAQLRHGKAAPMDMGEAPEHAHAPGTKRSAGPSRVLHGSRSRMLHSEGGHVDYPYYLVNGRLAQAPTVFRARPGDRIRLRIINAGGDTAFRVALGGHVMTVTHTDGYPVQHTKTDALLLGMAERYDVLVTAKSGVFPLVALAEGKKGRALAILRTGGGSPPGPSVHPEELDGRVVPARRLVPDDSVALCDRAPDRELRFRLNGDMRNFNWSFDRRPYSVEQRHPIREGERVRLTLINATDMWHPMHLHGHTFALTGIDAVGARKDTALVLPHRKLVVDFNADNPGLWMLHCHNQYHSESGMMTILGYGK</sequence>
<protein>
    <submittedName>
        <fullName evidence="8">Multicopper oxidase MmcO</fullName>
    </submittedName>
</protein>
<dbReference type="PROSITE" id="PS00079">
    <property type="entry name" value="MULTICOPPER_OXIDASE1"/>
    <property type="match status" value="1"/>
</dbReference>
<dbReference type="Pfam" id="PF07732">
    <property type="entry name" value="Cu-oxidase_3"/>
    <property type="match status" value="1"/>
</dbReference>
<dbReference type="InterPro" id="IPR033138">
    <property type="entry name" value="Cu_oxidase_CS"/>
</dbReference>
<dbReference type="SUPFAM" id="SSF49503">
    <property type="entry name" value="Cupredoxins"/>
    <property type="match status" value="3"/>
</dbReference>
<keyword evidence="9" id="KW-1185">Reference proteome</keyword>
<evidence type="ECO:0000313" key="8">
    <source>
        <dbReference type="EMBL" id="GGR48331.1"/>
    </source>
</evidence>
<keyword evidence="1" id="KW-0479">Metal-binding</keyword>
<evidence type="ECO:0000259" key="6">
    <source>
        <dbReference type="Pfam" id="PF07731"/>
    </source>
</evidence>
<evidence type="ECO:0000256" key="1">
    <source>
        <dbReference type="ARBA" id="ARBA00022723"/>
    </source>
</evidence>
<evidence type="ECO:0000313" key="9">
    <source>
        <dbReference type="Proteomes" id="UP000658320"/>
    </source>
</evidence>
<dbReference type="PANTHER" id="PTHR11709:SF394">
    <property type="entry name" value="FI03373P-RELATED"/>
    <property type="match status" value="1"/>
</dbReference>
<accession>A0A918FKW0</accession>
<dbReference type="CDD" id="cd13870">
    <property type="entry name" value="CuRO_2_CopA_like_1"/>
    <property type="match status" value="1"/>
</dbReference>
<dbReference type="CDD" id="cd13896">
    <property type="entry name" value="CuRO_3_CopA"/>
    <property type="match status" value="1"/>
</dbReference>
<dbReference type="PROSITE" id="PS00080">
    <property type="entry name" value="MULTICOPPER_OXIDASE2"/>
    <property type="match status" value="1"/>
</dbReference>
<evidence type="ECO:0000256" key="2">
    <source>
        <dbReference type="ARBA" id="ARBA00023002"/>
    </source>
</evidence>
<dbReference type="InterPro" id="IPR011707">
    <property type="entry name" value="Cu-oxidase-like_N"/>
</dbReference>
<proteinExistence type="predicted"/>
<evidence type="ECO:0000256" key="4">
    <source>
        <dbReference type="SAM" id="MobiDB-lite"/>
    </source>
</evidence>
<feature type="domain" description="Plastocyanin-like" evidence="6">
    <location>
        <begin position="457"/>
        <end position="569"/>
    </location>
</feature>
<dbReference type="InterPro" id="IPR008972">
    <property type="entry name" value="Cupredoxin"/>
</dbReference>
<dbReference type="Pfam" id="PF07731">
    <property type="entry name" value="Cu-oxidase_2"/>
    <property type="match status" value="1"/>
</dbReference>
<dbReference type="InterPro" id="IPR045087">
    <property type="entry name" value="Cu-oxidase_fam"/>
</dbReference>
<dbReference type="Pfam" id="PF00394">
    <property type="entry name" value="Cu-oxidase"/>
    <property type="match status" value="1"/>
</dbReference>
<keyword evidence="2" id="KW-0560">Oxidoreductase</keyword>
<reference evidence="8" key="2">
    <citation type="submission" date="2020-09" db="EMBL/GenBank/DDBJ databases">
        <authorList>
            <person name="Sun Q."/>
            <person name="Ohkuma M."/>
        </authorList>
    </citation>
    <scope>NUCLEOTIDE SEQUENCE</scope>
    <source>
        <strain evidence="8">JCM 4346</strain>
    </source>
</reference>
<dbReference type="InterPro" id="IPR001117">
    <property type="entry name" value="Cu-oxidase_2nd"/>
</dbReference>
<dbReference type="InterPro" id="IPR011706">
    <property type="entry name" value="Cu-oxidase_C"/>
</dbReference>
<gene>
    <name evidence="8" type="primary">mmcO</name>
    <name evidence="8" type="ORF">GCM10010251_76530</name>
</gene>
<evidence type="ECO:0000256" key="3">
    <source>
        <dbReference type="ARBA" id="ARBA00023008"/>
    </source>
</evidence>
<name>A0A918FKW0_9ACTN</name>
<dbReference type="GO" id="GO:0016491">
    <property type="term" value="F:oxidoreductase activity"/>
    <property type="evidence" value="ECO:0007669"/>
    <property type="project" value="UniProtKB-KW"/>
</dbReference>
<dbReference type="EMBL" id="BMSX01000024">
    <property type="protein sequence ID" value="GGR48331.1"/>
    <property type="molecule type" value="Genomic_DNA"/>
</dbReference>
<feature type="domain" description="Plastocyanin-like" evidence="5">
    <location>
        <begin position="263"/>
        <end position="423"/>
    </location>
</feature>
<feature type="domain" description="Plastocyanin-like" evidence="7">
    <location>
        <begin position="134"/>
        <end position="238"/>
    </location>
</feature>
<comment type="caution">
    <text evidence="8">The sequence shown here is derived from an EMBL/GenBank/DDBJ whole genome shotgun (WGS) entry which is preliminary data.</text>
</comment>
<evidence type="ECO:0000259" key="5">
    <source>
        <dbReference type="Pfam" id="PF00394"/>
    </source>
</evidence>
<dbReference type="GO" id="GO:0005507">
    <property type="term" value="F:copper ion binding"/>
    <property type="evidence" value="ECO:0007669"/>
    <property type="project" value="InterPro"/>
</dbReference>
<dbReference type="PANTHER" id="PTHR11709">
    <property type="entry name" value="MULTI-COPPER OXIDASE"/>
    <property type="match status" value="1"/>
</dbReference>
<dbReference type="CDD" id="cd13861">
    <property type="entry name" value="CuRO_1_CumA_like"/>
    <property type="match status" value="1"/>
</dbReference>
<dbReference type="InterPro" id="IPR002355">
    <property type="entry name" value="Cu_oxidase_Cu_BS"/>
</dbReference>
<feature type="region of interest" description="Disordered" evidence="4">
    <location>
        <begin position="278"/>
        <end position="302"/>
    </location>
</feature>